<keyword evidence="3" id="KW-1185">Reference proteome</keyword>
<evidence type="ECO:0000313" key="2">
    <source>
        <dbReference type="EMBL" id="KRZ66695.1"/>
    </source>
</evidence>
<protein>
    <submittedName>
        <fullName evidence="2">Uncharacterized protein</fullName>
    </submittedName>
</protein>
<sequence length="320" mass="36408">MKRTQLWGKLAPGRTEINGVVGVETAHGTTKWVELVDEENGTGLEKKGRSILWENSRKREKDGKDFLEENESMPRKKRSFLVQGKQHVTDKMERTWLCENKVKVYKDGGDFFLGKRLSTGFKSSRDVEEENGTGLEKKWRSMLWENSTMLVKDGEQFLEEGDLISEKKHNESGPDLNRPELLKKYGTNSTMQGNVSQPCKKRSQLLRGKRQPAGENMAVFDVGKQRNVAETGKTALCLTKSVHSCWFKTPPGITKRGRVFREKQQKSGERGESDSAPKINPAQLLGKYSRGMNKEWRSLLRENSGKQKKDDADFFCGKST</sequence>
<organism evidence="2 3">
    <name type="scientific">Trichinella papuae</name>
    <dbReference type="NCBI Taxonomy" id="268474"/>
    <lineage>
        <taxon>Eukaryota</taxon>
        <taxon>Metazoa</taxon>
        <taxon>Ecdysozoa</taxon>
        <taxon>Nematoda</taxon>
        <taxon>Enoplea</taxon>
        <taxon>Dorylaimia</taxon>
        <taxon>Trichinellida</taxon>
        <taxon>Trichinellidae</taxon>
        <taxon>Trichinella</taxon>
    </lineage>
</organism>
<dbReference type="AlphaFoldDB" id="A0A0V1M4G5"/>
<dbReference type="EMBL" id="JYDO01000229">
    <property type="protein sequence ID" value="KRZ66695.1"/>
    <property type="molecule type" value="Genomic_DNA"/>
</dbReference>
<proteinExistence type="predicted"/>
<feature type="region of interest" description="Disordered" evidence="1">
    <location>
        <begin position="256"/>
        <end position="320"/>
    </location>
</feature>
<name>A0A0V1M4G5_9BILA</name>
<accession>A0A0V1M4G5</accession>
<gene>
    <name evidence="2" type="ORF">T10_688</name>
</gene>
<reference evidence="2 3" key="1">
    <citation type="submission" date="2015-01" db="EMBL/GenBank/DDBJ databases">
        <title>Evolution of Trichinella species and genotypes.</title>
        <authorList>
            <person name="Korhonen P.K."/>
            <person name="Edoardo P."/>
            <person name="Giuseppe L.R."/>
            <person name="Gasser R.B."/>
        </authorList>
    </citation>
    <scope>NUCLEOTIDE SEQUENCE [LARGE SCALE GENOMIC DNA]</scope>
    <source>
        <strain evidence="2">ISS1980</strain>
    </source>
</reference>
<feature type="compositionally biased region" description="Basic and acidic residues" evidence="1">
    <location>
        <begin position="259"/>
        <end position="275"/>
    </location>
</feature>
<evidence type="ECO:0000313" key="3">
    <source>
        <dbReference type="Proteomes" id="UP000054843"/>
    </source>
</evidence>
<comment type="caution">
    <text evidence="2">The sequence shown here is derived from an EMBL/GenBank/DDBJ whole genome shotgun (WGS) entry which is preliminary data.</text>
</comment>
<evidence type="ECO:0000256" key="1">
    <source>
        <dbReference type="SAM" id="MobiDB-lite"/>
    </source>
</evidence>
<dbReference type="Proteomes" id="UP000054843">
    <property type="component" value="Unassembled WGS sequence"/>
</dbReference>
<feature type="compositionally biased region" description="Basic and acidic residues" evidence="1">
    <location>
        <begin position="292"/>
        <end position="312"/>
    </location>
</feature>